<accession>A0A8B8FC14</accession>
<dbReference type="PANTHER" id="PTHR46388:SF2">
    <property type="entry name" value="NHL REPEAT-CONTAINING PROTEIN 2"/>
    <property type="match status" value="1"/>
</dbReference>
<evidence type="ECO:0000313" key="3">
    <source>
        <dbReference type="Proteomes" id="UP000694846"/>
    </source>
</evidence>
<dbReference type="InterPro" id="IPR013766">
    <property type="entry name" value="Thioredoxin_domain"/>
</dbReference>
<dbReference type="GeneID" id="112682126"/>
<dbReference type="RefSeq" id="XP_025408414.1">
    <property type="nucleotide sequence ID" value="XM_025552629.1"/>
</dbReference>
<dbReference type="AlphaFoldDB" id="A0A8B8FC14"/>
<dbReference type="Gene3D" id="3.40.30.10">
    <property type="entry name" value="Glutaredoxin"/>
    <property type="match status" value="1"/>
</dbReference>
<dbReference type="SUPFAM" id="SSF101898">
    <property type="entry name" value="NHL repeat"/>
    <property type="match status" value="1"/>
</dbReference>
<evidence type="ECO:0000259" key="2">
    <source>
        <dbReference type="PROSITE" id="PS51352"/>
    </source>
</evidence>
<dbReference type="OrthoDB" id="273823at2759"/>
<dbReference type="PROSITE" id="PS51352">
    <property type="entry name" value="THIOREDOXIN_2"/>
    <property type="match status" value="1"/>
</dbReference>
<name>A0A8B8FC14_9HEMI</name>
<protein>
    <submittedName>
        <fullName evidence="4">NHL repeat-containing protein 2</fullName>
    </submittedName>
</protein>
<dbReference type="Proteomes" id="UP000694846">
    <property type="component" value="Unplaced"/>
</dbReference>
<sequence>MDRIIEISSVFVDLFNSSAGSPATADEPTESPIPVQLQELTEDYIQKILTACCSQQGAGISGFQSGPAVGSSGLRVNEFKPNLDWFNCTKPLLFNKDLKGKLVLLDFFTYCCVNCLHILPVLHKLQQQFTHKDGLVIVGVHSAKFPNEQQSVNVQHAIEKYSIEHCVVNDTDGTMWNDLAVCCWPTLVLIGPNGEPMLMIQGEEFHSQLLPTFIETALQILRQASMISSHDIPEIIPGRNTLAQSLPPSIQPSPIKQHLLYPGKVFAYTKKLKKRKNDDNENEKNINYRHNGKIMLAIADSGHHRIIICTLQGRVKHVIGGGGIGLSPSTTKKGFKDGRFTEALFHSPQGICFQNSHILFVCDTENHAIRMIDLKTKCVKTVAGNGKKGRDRYGGQMWNSQILNTPWDVVYYKRKTRPQLQQQYTPQPYTPHQTSQQQQQSTPVPNPAPVRCLLIAMAGLHQIWALYLDKTSTSTCSSMKSKWCSKGLCTMIAGTGKEENRNNYYNGQRASFAQPSGLCLSKPLYRSGSGPGGSDPSLYIADSESSSIRRMYLDLAGKYRVLNVAGGSPDPTDLFSYGDIDGGAGANSRLQHPMDVAWNYKRNILYIADSYNHKIKYVTGLESHKQNHYNNGGGNATTGGIVGSTAGSVHTLPLPVKLNEPNGLHFIENPQDESSLLIIADTNNHSIWVYNFDTYVIKKLQLEFPKILESAPSNVVGTAQIRLNRRTGGQLMLRGRVMMGNLSSSESSRSIEDHQPHLQWTLQLPDSTWESKEIKSNTTIQAVGAAADFKYLIHVPKQELNEHENENSDDATINDGGSNRRRNDKYHQDYDSEYDDSSEDESDDEEVVILRCQTSICQDGDKCVPIDFDFVVRVRYGDEEDTPQAADTYFPYTIPITNIGKTSLLEVDTNASTNNVDSSTTTNNTNN</sequence>
<feature type="region of interest" description="Disordered" evidence="1">
    <location>
        <begin position="800"/>
        <end position="845"/>
    </location>
</feature>
<evidence type="ECO:0000313" key="4">
    <source>
        <dbReference type="RefSeq" id="XP_025408414.1"/>
    </source>
</evidence>
<proteinExistence type="predicted"/>
<dbReference type="Gene3D" id="2.120.10.30">
    <property type="entry name" value="TolB, C-terminal domain"/>
    <property type="match status" value="2"/>
</dbReference>
<feature type="region of interest" description="Disordered" evidence="1">
    <location>
        <begin position="422"/>
        <end position="445"/>
    </location>
</feature>
<organism evidence="3 4">
    <name type="scientific">Sipha flava</name>
    <name type="common">yellow sugarcane aphid</name>
    <dbReference type="NCBI Taxonomy" id="143950"/>
    <lineage>
        <taxon>Eukaryota</taxon>
        <taxon>Metazoa</taxon>
        <taxon>Ecdysozoa</taxon>
        <taxon>Arthropoda</taxon>
        <taxon>Hexapoda</taxon>
        <taxon>Insecta</taxon>
        <taxon>Pterygota</taxon>
        <taxon>Neoptera</taxon>
        <taxon>Paraneoptera</taxon>
        <taxon>Hemiptera</taxon>
        <taxon>Sternorrhyncha</taxon>
        <taxon>Aphidomorpha</taxon>
        <taxon>Aphidoidea</taxon>
        <taxon>Aphididae</taxon>
        <taxon>Sipha</taxon>
    </lineage>
</organism>
<feature type="compositionally biased region" description="Acidic residues" evidence="1">
    <location>
        <begin position="831"/>
        <end position="845"/>
    </location>
</feature>
<reference evidence="4" key="1">
    <citation type="submission" date="2025-08" db="UniProtKB">
        <authorList>
            <consortium name="RefSeq"/>
        </authorList>
    </citation>
    <scope>IDENTIFICATION</scope>
    <source>
        <tissue evidence="4">Whole body</tissue>
    </source>
</reference>
<dbReference type="Pfam" id="PF13905">
    <property type="entry name" value="Thioredoxin_8"/>
    <property type="match status" value="1"/>
</dbReference>
<dbReference type="InterPro" id="IPR036249">
    <property type="entry name" value="Thioredoxin-like_sf"/>
</dbReference>
<dbReference type="PANTHER" id="PTHR46388">
    <property type="entry name" value="NHL REPEAT-CONTAINING PROTEIN 2"/>
    <property type="match status" value="1"/>
</dbReference>
<keyword evidence="3" id="KW-1185">Reference proteome</keyword>
<feature type="domain" description="Thioredoxin" evidence="2">
    <location>
        <begin position="54"/>
        <end position="219"/>
    </location>
</feature>
<dbReference type="InterPro" id="IPR012336">
    <property type="entry name" value="Thioredoxin-like_fold"/>
</dbReference>
<gene>
    <name evidence="4" type="primary">LOC112682126</name>
</gene>
<evidence type="ECO:0000256" key="1">
    <source>
        <dbReference type="SAM" id="MobiDB-lite"/>
    </source>
</evidence>
<feature type="compositionally biased region" description="Low complexity" evidence="1">
    <location>
        <begin position="422"/>
        <end position="443"/>
    </location>
</feature>
<dbReference type="InterPro" id="IPR011042">
    <property type="entry name" value="6-blade_b-propeller_TolB-like"/>
</dbReference>
<dbReference type="SUPFAM" id="SSF52833">
    <property type="entry name" value="Thioredoxin-like"/>
    <property type="match status" value="1"/>
</dbReference>